<keyword evidence="2 6" id="KW-0812">Transmembrane</keyword>
<dbReference type="HOGENOM" id="CLU_773031_0_0_7"/>
<evidence type="ECO:0000256" key="2">
    <source>
        <dbReference type="ARBA" id="ARBA00022692"/>
    </source>
</evidence>
<dbReference type="Proteomes" id="UP000001935">
    <property type="component" value="Chromosome"/>
</dbReference>
<dbReference type="GO" id="GO:0016020">
    <property type="term" value="C:membrane"/>
    <property type="evidence" value="ECO:0007669"/>
    <property type="project" value="UniProtKB-SubCell"/>
</dbReference>
<feature type="transmembrane region" description="Helical" evidence="6">
    <location>
        <begin position="321"/>
        <end position="345"/>
    </location>
</feature>
<keyword evidence="3 6" id="KW-1133">Transmembrane helix</keyword>
<feature type="transmembrane region" description="Helical" evidence="6">
    <location>
        <begin position="267"/>
        <end position="286"/>
    </location>
</feature>
<dbReference type="EMBL" id="CP000251">
    <property type="protein sequence ID" value="ABC83960.1"/>
    <property type="molecule type" value="Genomic_DNA"/>
</dbReference>
<evidence type="ECO:0000313" key="9">
    <source>
        <dbReference type="Proteomes" id="UP000001935"/>
    </source>
</evidence>
<feature type="region of interest" description="Disordered" evidence="5">
    <location>
        <begin position="28"/>
        <end position="133"/>
    </location>
</feature>
<evidence type="ECO:0000256" key="4">
    <source>
        <dbReference type="ARBA" id="ARBA00023136"/>
    </source>
</evidence>
<evidence type="ECO:0000313" key="8">
    <source>
        <dbReference type="EMBL" id="ABC83960.1"/>
    </source>
</evidence>
<proteinExistence type="predicted"/>
<feature type="transmembrane region" description="Helical" evidence="6">
    <location>
        <begin position="236"/>
        <end position="260"/>
    </location>
</feature>
<feature type="transmembrane region" description="Helical" evidence="6">
    <location>
        <begin position="174"/>
        <end position="195"/>
    </location>
</feature>
<comment type="subcellular location">
    <subcellularLocation>
        <location evidence="1">Membrane</location>
        <topology evidence="1">Multi-pass membrane protein</topology>
    </subcellularLocation>
</comment>
<name>Q2IHA5_ANADE</name>
<dbReference type="KEGG" id="ade:Adeh_4196"/>
<dbReference type="Pfam" id="PF04893">
    <property type="entry name" value="Yip1"/>
    <property type="match status" value="1"/>
</dbReference>
<organism evidence="8 9">
    <name type="scientific">Anaeromyxobacter dehalogenans (strain 2CP-C)</name>
    <dbReference type="NCBI Taxonomy" id="290397"/>
    <lineage>
        <taxon>Bacteria</taxon>
        <taxon>Pseudomonadati</taxon>
        <taxon>Myxococcota</taxon>
        <taxon>Myxococcia</taxon>
        <taxon>Myxococcales</taxon>
        <taxon>Cystobacterineae</taxon>
        <taxon>Anaeromyxobacteraceae</taxon>
        <taxon>Anaeromyxobacter</taxon>
    </lineage>
</organism>
<keyword evidence="4 6" id="KW-0472">Membrane</keyword>
<evidence type="ECO:0000259" key="7">
    <source>
        <dbReference type="Pfam" id="PF04893"/>
    </source>
</evidence>
<dbReference type="RefSeq" id="WP_011423242.1">
    <property type="nucleotide sequence ID" value="NC_007760.1"/>
</dbReference>
<dbReference type="STRING" id="290397.Adeh_4196"/>
<accession>Q2IHA5</accession>
<sequence length="359" mass="36458">MLARCARCQATFTTDRFGRQSCPHCGAELLLADPGAPPPAPAEPAPPAAPPAAEPPPPPAPAPASGPSEPGGPVWGAPPPPPPGGELPPPPPPPPGGYGAPPPAWGPPPPSGAPGGWGPPPPPPPMPSGPELAAPFAERERRGFLSTYFETWKLAAIEPARFFRQVRVDQPGSAVLFAVISYAFGVAVQSLFNWLSGQQMVAVMEQLAGRMPPGQAEIIRNFVQRGTGAIVLGEVLLAPLLGLVALYVTAGAIHLLLVLFGGARRGFPATLTAVGYTFGVFALLAVPGCGGLIAPIWWLVAVVIGLSEAQRCGTGRAAAAVLTPALLLCVCCCLGPLGMLLGGALGGFSELGHGPAIDL</sequence>
<dbReference type="AlphaFoldDB" id="Q2IHA5"/>
<feature type="compositionally biased region" description="Pro residues" evidence="5">
    <location>
        <begin position="35"/>
        <end position="64"/>
    </location>
</feature>
<protein>
    <recommendedName>
        <fullName evidence="7">Yip1 domain-containing protein</fullName>
    </recommendedName>
</protein>
<dbReference type="OrthoDB" id="5469864at2"/>
<evidence type="ECO:0000256" key="6">
    <source>
        <dbReference type="SAM" id="Phobius"/>
    </source>
</evidence>
<reference evidence="8" key="1">
    <citation type="submission" date="2006-01" db="EMBL/GenBank/DDBJ databases">
        <title>Complete sequence of Anaeromyxobacter dehalogenans 2CP-C.</title>
        <authorList>
            <consortium name="US DOE Joint Genome Institute"/>
            <person name="Copeland A."/>
            <person name="Lucas S."/>
            <person name="Lapidus A."/>
            <person name="Barry K."/>
            <person name="Detter J.C."/>
            <person name="Glavina T."/>
            <person name="Hammon N."/>
            <person name="Israni S."/>
            <person name="Pitluck S."/>
            <person name="Brettin T."/>
            <person name="Bruce D."/>
            <person name="Han C."/>
            <person name="Tapia R."/>
            <person name="Gilna P."/>
            <person name="Kiss H."/>
            <person name="Schmutz J."/>
            <person name="Larimer F."/>
            <person name="Land M."/>
            <person name="Kyrpides N."/>
            <person name="Anderson I."/>
            <person name="Sanford R.A."/>
            <person name="Ritalahti K.M."/>
            <person name="Thomas H.S."/>
            <person name="Kirby J.R."/>
            <person name="Zhulin I.B."/>
            <person name="Loeffler F.E."/>
            <person name="Richardson P."/>
        </authorList>
    </citation>
    <scope>NUCLEOTIDE SEQUENCE</scope>
    <source>
        <strain evidence="8">2CP-C</strain>
    </source>
</reference>
<evidence type="ECO:0000256" key="3">
    <source>
        <dbReference type="ARBA" id="ARBA00022989"/>
    </source>
</evidence>
<feature type="compositionally biased region" description="Pro residues" evidence="5">
    <location>
        <begin position="76"/>
        <end position="128"/>
    </location>
</feature>
<feature type="domain" description="Yip1" evidence="7">
    <location>
        <begin position="157"/>
        <end position="332"/>
    </location>
</feature>
<evidence type="ECO:0000256" key="5">
    <source>
        <dbReference type="SAM" id="MobiDB-lite"/>
    </source>
</evidence>
<dbReference type="InterPro" id="IPR006977">
    <property type="entry name" value="Yip1_dom"/>
</dbReference>
<evidence type="ECO:0000256" key="1">
    <source>
        <dbReference type="ARBA" id="ARBA00004141"/>
    </source>
</evidence>
<gene>
    <name evidence="8" type="ordered locus">Adeh_4196</name>
</gene>